<dbReference type="AlphaFoldDB" id="A0A9P8I1F6"/>
<keyword evidence="2" id="KW-1185">Reference proteome</keyword>
<dbReference type="PANTHER" id="PTHR31252">
    <property type="entry name" value="DUF4419 DOMAIN-CONTAINING PROTEIN"/>
    <property type="match status" value="1"/>
</dbReference>
<evidence type="ECO:0000313" key="1">
    <source>
        <dbReference type="EMBL" id="KAH0541573.1"/>
    </source>
</evidence>
<dbReference type="InterPro" id="IPR025533">
    <property type="entry name" value="DUF4419"/>
</dbReference>
<gene>
    <name evidence="1" type="ORF">FGG08_003985</name>
</gene>
<protein>
    <submittedName>
        <fullName evidence="1">Uncharacterized protein</fullName>
    </submittedName>
</protein>
<dbReference type="Pfam" id="PF14388">
    <property type="entry name" value="DUF4419"/>
    <property type="match status" value="1"/>
</dbReference>
<dbReference type="EMBL" id="JAGHQL010000075">
    <property type="protein sequence ID" value="KAH0541573.1"/>
    <property type="molecule type" value="Genomic_DNA"/>
</dbReference>
<dbReference type="PANTHER" id="PTHR31252:SF11">
    <property type="entry name" value="DUF4419 DOMAIN-CONTAINING PROTEIN"/>
    <property type="match status" value="1"/>
</dbReference>
<sequence length="394" mass="44720">MPFLDTDDSALPNAREPTIRLAPHNATEVVLPYGPLKPLDILLRCRDNKYGNNLDDKVLFQSSLGAPSHKIHSLIPSRSGFVSTVMQAYNGHHNLVVRPDDVWLTILARFNLYVNQNVEELRSKFVSHGGEKVVAITKRDGTRYSYNWGMLSQDLTEEMDKYLADKSLKSWILPNFTTTMETDRAVASALMLSTFKGYFKYGVIFSCGIPSVTLMGTRTDWESLLHRVRSLHRFDVASSWFRKQGIGFYEREAQSGQHKLMSQWQHRLEAVLKRFVAMFDGSEHEEFWSHVFTEKRYGSGGQRSLSGWITALATYQPILHCGDSYELDGVQFGCLDVKDLPVDVAEVPIQIEDHGYKVMGLLAAGVLGARKINDTTVGLERAWWMFENKSGDWV</sequence>
<accession>A0A9P8I1F6</accession>
<evidence type="ECO:0000313" key="2">
    <source>
        <dbReference type="Proteomes" id="UP000698800"/>
    </source>
</evidence>
<dbReference type="Proteomes" id="UP000698800">
    <property type="component" value="Unassembled WGS sequence"/>
</dbReference>
<reference evidence="1" key="1">
    <citation type="submission" date="2021-03" db="EMBL/GenBank/DDBJ databases">
        <title>Comparative genomics and phylogenomic investigation of the class Geoglossomycetes provide insights into ecological specialization and systematics.</title>
        <authorList>
            <person name="Melie T."/>
            <person name="Pirro S."/>
            <person name="Miller A.N."/>
            <person name="Quandt A."/>
        </authorList>
    </citation>
    <scope>NUCLEOTIDE SEQUENCE</scope>
    <source>
        <strain evidence="1">GBOQ0MN5Z8</strain>
    </source>
</reference>
<name>A0A9P8I1F6_9PEZI</name>
<comment type="caution">
    <text evidence="1">The sequence shown here is derived from an EMBL/GenBank/DDBJ whole genome shotgun (WGS) entry which is preliminary data.</text>
</comment>
<dbReference type="OrthoDB" id="9978173at2759"/>
<organism evidence="1 2">
    <name type="scientific">Glutinoglossum americanum</name>
    <dbReference type="NCBI Taxonomy" id="1670608"/>
    <lineage>
        <taxon>Eukaryota</taxon>
        <taxon>Fungi</taxon>
        <taxon>Dikarya</taxon>
        <taxon>Ascomycota</taxon>
        <taxon>Pezizomycotina</taxon>
        <taxon>Geoglossomycetes</taxon>
        <taxon>Geoglossales</taxon>
        <taxon>Geoglossaceae</taxon>
        <taxon>Glutinoglossum</taxon>
    </lineage>
</organism>
<proteinExistence type="predicted"/>